<dbReference type="OrthoDB" id="619536at2759"/>
<dbReference type="Proteomes" id="UP000620104">
    <property type="component" value="Unassembled WGS sequence"/>
</dbReference>
<evidence type="ECO:0000313" key="2">
    <source>
        <dbReference type="EMBL" id="GHJ85898.1"/>
    </source>
</evidence>
<reference evidence="2" key="1">
    <citation type="submission" date="2020-07" db="EMBL/GenBank/DDBJ databases">
        <title>Draft Genome Sequence of a Deep-Sea Yeast, Naganishia (Cryptococcus) liquefaciens strain N6.</title>
        <authorList>
            <person name="Han Y.W."/>
            <person name="Kajitani R."/>
            <person name="Morimoto H."/>
            <person name="Parhat M."/>
            <person name="Tsubouchi H."/>
            <person name="Bakenova O."/>
            <person name="Ogata M."/>
            <person name="Argunhan B."/>
            <person name="Aoki R."/>
            <person name="Kajiwara S."/>
            <person name="Itoh T."/>
            <person name="Iwasaki H."/>
        </authorList>
    </citation>
    <scope>NUCLEOTIDE SEQUENCE</scope>
    <source>
        <strain evidence="2">N6</strain>
    </source>
</reference>
<dbReference type="EMBL" id="BLZA01000016">
    <property type="protein sequence ID" value="GHJ85898.1"/>
    <property type="molecule type" value="Genomic_DNA"/>
</dbReference>
<dbReference type="Pfam" id="PF08511">
    <property type="entry name" value="COQ9"/>
    <property type="match status" value="1"/>
</dbReference>
<accession>A0A8H3YE50</accession>
<dbReference type="InterPro" id="IPR013718">
    <property type="entry name" value="COQ9_C"/>
</dbReference>
<sequence length="285" mass="31570">MSMRQRQTILAHALAHIPRQSFTQRALVSAGAQPECLEAVLGANPERQLVREWEKQGLRAMGGGEARKMGGKAQREVDLGRVRGALAKRLEWSGKVGEHLVQAYALLATPEKELSAPLPKPLTTLIASLGSKLRLDAPYVPPQETPMTITPQLPSSPPPATLTLPLLNPLPLISYALTIADEALYVSGAEPETKSGELDWYTRRLGLALIYLHAETHLLRPRPAHSSTDPQIPLAMRQLDESLARYRRLSEANARLGEVEKQMGQFGWFVWKSWGGLFRSRGWIN</sequence>
<evidence type="ECO:0000313" key="3">
    <source>
        <dbReference type="Proteomes" id="UP000620104"/>
    </source>
</evidence>
<feature type="domain" description="COQ9 C-terminal" evidence="1">
    <location>
        <begin position="177"/>
        <end position="220"/>
    </location>
</feature>
<proteinExistence type="predicted"/>
<evidence type="ECO:0000259" key="1">
    <source>
        <dbReference type="Pfam" id="PF08511"/>
    </source>
</evidence>
<protein>
    <recommendedName>
        <fullName evidence="1">COQ9 C-terminal domain-containing protein</fullName>
    </recommendedName>
</protein>
<comment type="caution">
    <text evidence="2">The sequence shown here is derived from an EMBL/GenBank/DDBJ whole genome shotgun (WGS) entry which is preliminary data.</text>
</comment>
<name>A0A8H3YE50_9TREE</name>
<keyword evidence="3" id="KW-1185">Reference proteome</keyword>
<gene>
    <name evidence="2" type="ORF">NliqN6_2300</name>
</gene>
<dbReference type="AlphaFoldDB" id="A0A8H3YE50"/>
<organism evidence="2 3">
    <name type="scientific">Naganishia liquefaciens</name>
    <dbReference type="NCBI Taxonomy" id="104408"/>
    <lineage>
        <taxon>Eukaryota</taxon>
        <taxon>Fungi</taxon>
        <taxon>Dikarya</taxon>
        <taxon>Basidiomycota</taxon>
        <taxon>Agaricomycotina</taxon>
        <taxon>Tremellomycetes</taxon>
        <taxon>Filobasidiales</taxon>
        <taxon>Filobasidiaceae</taxon>
        <taxon>Naganishia</taxon>
    </lineage>
</organism>